<dbReference type="InterPro" id="IPR003660">
    <property type="entry name" value="HAMP_dom"/>
</dbReference>
<dbReference type="CDD" id="cd06225">
    <property type="entry name" value="HAMP"/>
    <property type="match status" value="1"/>
</dbReference>
<dbReference type="Gene3D" id="3.30.450.20">
    <property type="entry name" value="PAS domain"/>
    <property type="match status" value="1"/>
</dbReference>
<feature type="transmembrane region" description="Helical" evidence="11">
    <location>
        <begin position="313"/>
        <end position="332"/>
    </location>
</feature>
<keyword evidence="4 11" id="KW-0812">Transmembrane</keyword>
<dbReference type="Proteomes" id="UP000003527">
    <property type="component" value="Unassembled WGS sequence"/>
</dbReference>
<feature type="domain" description="HAMP" evidence="13">
    <location>
        <begin position="387"/>
        <end position="433"/>
    </location>
</feature>
<dbReference type="CDD" id="cd12913">
    <property type="entry name" value="PDC1_MCP_like"/>
    <property type="match status" value="1"/>
</dbReference>
<feature type="coiled-coil region" evidence="9">
    <location>
        <begin position="656"/>
        <end position="683"/>
    </location>
</feature>
<proteinExistence type="inferred from homology"/>
<dbReference type="PROSITE" id="PS50111">
    <property type="entry name" value="CHEMOTAXIS_TRANSDUC_2"/>
    <property type="match status" value="1"/>
</dbReference>
<evidence type="ECO:0000256" key="4">
    <source>
        <dbReference type="ARBA" id="ARBA00022692"/>
    </source>
</evidence>
<evidence type="ECO:0000256" key="10">
    <source>
        <dbReference type="SAM" id="MobiDB-lite"/>
    </source>
</evidence>
<dbReference type="InterPro" id="IPR004089">
    <property type="entry name" value="MCPsignal_dom"/>
</dbReference>
<gene>
    <name evidence="14" type="ORF">HMPREF9624_00639</name>
</gene>
<evidence type="ECO:0000256" key="8">
    <source>
        <dbReference type="PROSITE-ProRule" id="PRU00284"/>
    </source>
</evidence>
<dbReference type="GO" id="GO:0007165">
    <property type="term" value="P:signal transduction"/>
    <property type="evidence" value="ECO:0007669"/>
    <property type="project" value="UniProtKB-KW"/>
</dbReference>
<dbReference type="GO" id="GO:0005886">
    <property type="term" value="C:plasma membrane"/>
    <property type="evidence" value="ECO:0007669"/>
    <property type="project" value="UniProtKB-SubCell"/>
</dbReference>
<keyword evidence="6 11" id="KW-0472">Membrane</keyword>
<dbReference type="PANTHER" id="PTHR43531:SF11">
    <property type="entry name" value="METHYL-ACCEPTING CHEMOTAXIS PROTEIN 3"/>
    <property type="match status" value="1"/>
</dbReference>
<dbReference type="AlphaFoldDB" id="G9WUC9"/>
<dbReference type="Pfam" id="PF02743">
    <property type="entry name" value="dCache_1"/>
    <property type="match status" value="1"/>
</dbReference>
<comment type="caution">
    <text evidence="14">The sequence shown here is derived from an EMBL/GenBank/DDBJ whole genome shotgun (WGS) entry which is preliminary data.</text>
</comment>
<dbReference type="Gene3D" id="6.10.340.10">
    <property type="match status" value="1"/>
</dbReference>
<feature type="transmembrane region" description="Helical" evidence="11">
    <location>
        <begin position="7"/>
        <end position="31"/>
    </location>
</feature>
<feature type="domain" description="Methyl-accepting transducer" evidence="12">
    <location>
        <begin position="438"/>
        <end position="667"/>
    </location>
</feature>
<evidence type="ECO:0000256" key="3">
    <source>
        <dbReference type="ARBA" id="ARBA00022500"/>
    </source>
</evidence>
<dbReference type="InterPro" id="IPR033479">
    <property type="entry name" value="dCache_1"/>
</dbReference>
<evidence type="ECO:0000256" key="11">
    <source>
        <dbReference type="SAM" id="Phobius"/>
    </source>
</evidence>
<dbReference type="GO" id="GO:0006935">
    <property type="term" value="P:chemotaxis"/>
    <property type="evidence" value="ECO:0007669"/>
    <property type="project" value="UniProtKB-KW"/>
</dbReference>
<evidence type="ECO:0000256" key="6">
    <source>
        <dbReference type="ARBA" id="ARBA00023136"/>
    </source>
</evidence>
<dbReference type="CDD" id="cd11386">
    <property type="entry name" value="MCP_signal"/>
    <property type="match status" value="1"/>
</dbReference>
<keyword evidence="5 11" id="KW-1133">Transmembrane helix</keyword>
<dbReference type="SMART" id="SM00283">
    <property type="entry name" value="MA"/>
    <property type="match status" value="1"/>
</dbReference>
<feature type="region of interest" description="Disordered" evidence="10">
    <location>
        <begin position="684"/>
        <end position="710"/>
    </location>
</feature>
<evidence type="ECO:0000256" key="5">
    <source>
        <dbReference type="ARBA" id="ARBA00022989"/>
    </source>
</evidence>
<evidence type="ECO:0000259" key="12">
    <source>
        <dbReference type="PROSITE" id="PS50111"/>
    </source>
</evidence>
<keyword evidence="3" id="KW-0145">Chemotaxis</keyword>
<keyword evidence="15" id="KW-1185">Reference proteome</keyword>
<dbReference type="Gene3D" id="1.10.287.950">
    <property type="entry name" value="Methyl-accepting chemotaxis protein"/>
    <property type="match status" value="1"/>
</dbReference>
<dbReference type="GO" id="GO:0004888">
    <property type="term" value="F:transmembrane signaling receptor activity"/>
    <property type="evidence" value="ECO:0007669"/>
    <property type="project" value="TreeGrafter"/>
</dbReference>
<keyword evidence="2" id="KW-1003">Cell membrane</keyword>
<dbReference type="SMART" id="SM00304">
    <property type="entry name" value="HAMP"/>
    <property type="match status" value="2"/>
</dbReference>
<accession>G9WUC9</accession>
<reference evidence="14 15" key="1">
    <citation type="submission" date="2011-08" db="EMBL/GenBank/DDBJ databases">
        <title>The Genome Sequence of Oribacterium sp. ACB7.</title>
        <authorList>
            <consortium name="The Broad Institute Genome Sequencing Platform"/>
            <person name="Earl A."/>
            <person name="Ward D."/>
            <person name="Feldgarden M."/>
            <person name="Gevers D."/>
            <person name="Sizova M."/>
            <person name="Hazen A."/>
            <person name="Epstein S."/>
            <person name="Young S.K."/>
            <person name="Zeng Q."/>
            <person name="Gargeya S."/>
            <person name="Fitzgerald M."/>
            <person name="Haas B."/>
            <person name="Abouelleil A."/>
            <person name="Alvarado L."/>
            <person name="Arachchi H.M."/>
            <person name="Berlin A."/>
            <person name="Brown A."/>
            <person name="Chapman S.B."/>
            <person name="Chen Z."/>
            <person name="Dunbar C."/>
            <person name="Freedman E."/>
            <person name="Gearin G."/>
            <person name="Gellesch M."/>
            <person name="Goldberg J."/>
            <person name="Griggs A."/>
            <person name="Gujja S."/>
            <person name="Heiman D."/>
            <person name="Howarth C."/>
            <person name="Larson L."/>
            <person name="Lui A."/>
            <person name="MacDonald P.J.P."/>
            <person name="Montmayeur A."/>
            <person name="Murphy C."/>
            <person name="Neiman D."/>
            <person name="Pearson M."/>
            <person name="Priest M."/>
            <person name="Roberts A."/>
            <person name="Saif S."/>
            <person name="Shea T."/>
            <person name="Shenoy N."/>
            <person name="Sisk P."/>
            <person name="Stolte C."/>
            <person name="Sykes S."/>
            <person name="Wortman J."/>
            <person name="Nusbaum C."/>
            <person name="Birren B."/>
        </authorList>
    </citation>
    <scope>NUCLEOTIDE SEQUENCE [LARGE SCALE GENOMIC DNA]</scope>
    <source>
        <strain evidence="14 15">ACB7</strain>
    </source>
</reference>
<dbReference type="Pfam" id="PF00015">
    <property type="entry name" value="MCPsignal"/>
    <property type="match status" value="1"/>
</dbReference>
<sequence length="752" mass="82396">MKSIRNTLILCMLLPIVVAFAMLGGTLMLYMSNISVSDGNKTMPIAAAQTGESVDGVLNLVQSKVDSLVMATSSLADEDKILGKDSQYFSDFEKRMNELVVSSTKDINGLVASYIRYDPKLTYGTSGTFYTDADGNGTLEEVTPTDLGAYDPSDMEHVGWFYTPLQNKKATWMEPYFNANINKTIISYVSPVYLKSGEGFAVVGVDFDFDYLNQLFLKHQKYHPGDTYLLNADGKILYHPDFTNGENFADILDGKYKNVTSQILSTDSGYVNEGSKKDAVLLGFSTLDNGWKVVVTPDHKDIYGAIETLQMTLGFFIAVYLIIMLFISLWVGNKQAKPILALTKSVKKLASGSLDEEISVKSRNEIGSLAHGLRQLVGQLKDYRAYIQEITDSLNEIQNGNLNIELKNEYAGEFAKVKVALLDLSDKLTDLIGNIQLSSDQVSESAKNVSNGAQNLTEGSMSQASSIEELSATISDISSRIKMNADNAGKADSEAKVGQEELLKSDGQMQEMKKSMNHINEKSAEISKIIKTIDDIAFQTNILALNAAIEAARAGEAGKGFAVVADEVRNLAQKSAEAAQNTTVLIDETVKAVEVGSSLADSTANTLHQVVEGQNSLSNLITEIARASEQQSSAVSQITTGIEQISSVVQNNSATAQESSAASMELNEQAEKLRNQISRFRLRERDKSGLDAEPTVVPDEKEEVLEEVPENKEVFREETKRSEYNKPVKAVNVRPEYREAEEEFVSNAGDKY</sequence>
<evidence type="ECO:0000256" key="9">
    <source>
        <dbReference type="SAM" id="Coils"/>
    </source>
</evidence>
<dbReference type="Pfam" id="PF00672">
    <property type="entry name" value="HAMP"/>
    <property type="match status" value="1"/>
</dbReference>
<dbReference type="SUPFAM" id="SSF58104">
    <property type="entry name" value="Methyl-accepting chemotaxis protein (MCP) signaling domain"/>
    <property type="match status" value="1"/>
</dbReference>
<evidence type="ECO:0000256" key="7">
    <source>
        <dbReference type="ARBA" id="ARBA00029447"/>
    </source>
</evidence>
<keyword evidence="8" id="KW-0807">Transducer</keyword>
<protein>
    <recommendedName>
        <fullName evidence="16">Methyl-accepting chemotaxis protein</fullName>
    </recommendedName>
</protein>
<dbReference type="PANTHER" id="PTHR43531">
    <property type="entry name" value="PROTEIN ICFG"/>
    <property type="match status" value="1"/>
</dbReference>
<feature type="domain" description="HAMP" evidence="13">
    <location>
        <begin position="333"/>
        <end position="385"/>
    </location>
</feature>
<evidence type="ECO:0000256" key="1">
    <source>
        <dbReference type="ARBA" id="ARBA00004651"/>
    </source>
</evidence>
<dbReference type="EMBL" id="AFZD01000016">
    <property type="protein sequence ID" value="EHL12332.1"/>
    <property type="molecule type" value="Genomic_DNA"/>
</dbReference>
<evidence type="ECO:0000259" key="13">
    <source>
        <dbReference type="PROSITE" id="PS50885"/>
    </source>
</evidence>
<dbReference type="PATRIC" id="fig|796944.3.peg.1352"/>
<evidence type="ECO:0000313" key="14">
    <source>
        <dbReference type="EMBL" id="EHL12332.1"/>
    </source>
</evidence>
<dbReference type="PROSITE" id="PS50885">
    <property type="entry name" value="HAMP"/>
    <property type="match status" value="2"/>
</dbReference>
<organism evidence="14 15">
    <name type="scientific">Oribacterium asaccharolyticum ACB7</name>
    <dbReference type="NCBI Taxonomy" id="796944"/>
    <lineage>
        <taxon>Bacteria</taxon>
        <taxon>Bacillati</taxon>
        <taxon>Bacillota</taxon>
        <taxon>Clostridia</taxon>
        <taxon>Lachnospirales</taxon>
        <taxon>Lachnospiraceae</taxon>
        <taxon>Oribacterium</taxon>
    </lineage>
</organism>
<evidence type="ECO:0008006" key="16">
    <source>
        <dbReference type="Google" id="ProtNLM"/>
    </source>
</evidence>
<name>G9WUC9_9FIRM</name>
<dbReference type="InterPro" id="IPR051310">
    <property type="entry name" value="MCP_chemotaxis"/>
</dbReference>
<evidence type="ECO:0000256" key="2">
    <source>
        <dbReference type="ARBA" id="ARBA00022475"/>
    </source>
</evidence>
<dbReference type="HOGENOM" id="CLU_000445_107_12_9"/>
<keyword evidence="9" id="KW-0175">Coiled coil</keyword>
<evidence type="ECO:0000313" key="15">
    <source>
        <dbReference type="Proteomes" id="UP000003527"/>
    </source>
</evidence>
<comment type="subcellular location">
    <subcellularLocation>
        <location evidence="1">Cell membrane</location>
        <topology evidence="1">Multi-pass membrane protein</topology>
    </subcellularLocation>
</comment>
<dbReference type="RefSeq" id="WP_009536514.1">
    <property type="nucleotide sequence ID" value="NZ_JH414504.1"/>
</dbReference>
<comment type="similarity">
    <text evidence="7">Belongs to the methyl-accepting chemotaxis (MCP) protein family.</text>
</comment>
<dbReference type="FunFam" id="1.10.287.950:FF:000001">
    <property type="entry name" value="Methyl-accepting chemotaxis sensory transducer"/>
    <property type="match status" value="1"/>
</dbReference>